<evidence type="ECO:0000256" key="1">
    <source>
        <dbReference type="SAM" id="SignalP"/>
    </source>
</evidence>
<organism evidence="2 3">
    <name type="scientific">Clostridium autoethanogenum</name>
    <dbReference type="NCBI Taxonomy" id="84023"/>
    <lineage>
        <taxon>Bacteria</taxon>
        <taxon>Bacillati</taxon>
        <taxon>Bacillota</taxon>
        <taxon>Clostridia</taxon>
        <taxon>Eubacteriales</taxon>
        <taxon>Clostridiaceae</taxon>
        <taxon>Clostridium</taxon>
    </lineage>
</organism>
<feature type="signal peptide" evidence="1">
    <location>
        <begin position="1"/>
        <end position="26"/>
    </location>
</feature>
<protein>
    <submittedName>
        <fullName evidence="2">Uncharacterized protein</fullName>
    </submittedName>
</protein>
<comment type="caution">
    <text evidence="2">The sequence shown here is derived from an EMBL/GenBank/DDBJ whole genome shotgun (WGS) entry which is preliminary data.</text>
</comment>
<feature type="chain" id="PRO_5018304889" evidence="1">
    <location>
        <begin position="27"/>
        <end position="252"/>
    </location>
</feature>
<dbReference type="Proteomes" id="UP000277999">
    <property type="component" value="Unassembled WGS sequence"/>
</dbReference>
<keyword evidence="1" id="KW-0732">Signal</keyword>
<evidence type="ECO:0000313" key="2">
    <source>
        <dbReference type="EMBL" id="RMC92336.1"/>
    </source>
</evidence>
<name>A0A3M0S1B1_9CLOT</name>
<reference evidence="2 3" key="1">
    <citation type="submission" date="2018-10" db="EMBL/GenBank/DDBJ databases">
        <title>Genome-centric metagenomics revealed C2 chemical producing, CO utilizing Clostridium with novel acetogenic gene cluster.</title>
        <authorList>
            <person name="Kang H."/>
            <person name="Park B."/>
            <person name="Choi I.G."/>
            <person name="Chang I.S."/>
        </authorList>
    </citation>
    <scope>NUCLEOTIDE SEQUENCE [LARGE SCALE GENOMIC DNA]</scope>
    <source>
        <strain evidence="2 3">H21-9</strain>
    </source>
</reference>
<evidence type="ECO:0000313" key="3">
    <source>
        <dbReference type="Proteomes" id="UP000277999"/>
    </source>
</evidence>
<dbReference type="RefSeq" id="WP_122060233.1">
    <property type="nucleotide sequence ID" value="NZ_RFAQ01000113.1"/>
</dbReference>
<gene>
    <name evidence="2" type="ORF">D9O40_20640</name>
</gene>
<sequence>MKINKKAAMLISFTIGILMFASTAFAEVNSKSGYDILKDSLKYTAQNCTSKFSSFTVDSSFLVKDNGSIIYSKNMLNKYNLSNKSVENTSKTNNGTTVSNELYYKDKNTIINNNTLNGNMYYVTNITDKTKADDSILSDPFKENRTSDIEKIVDAAIGNLKDSISVTEKPDGSKKLLTSLNENQIPSLINALISFKLKEDITNINKQHSQSDSSSVKLPQISKDVFVKNASAEITTDKNGSIRNGHHNKKRG</sequence>
<dbReference type="EMBL" id="RFAQ01000113">
    <property type="protein sequence ID" value="RMC92336.1"/>
    <property type="molecule type" value="Genomic_DNA"/>
</dbReference>
<dbReference type="AlphaFoldDB" id="A0A3M0S1B1"/>
<proteinExistence type="predicted"/>
<accession>A0A3M0S1B1</accession>